<evidence type="ECO:0000313" key="2">
    <source>
        <dbReference type="EMBL" id="GAN80542.1"/>
    </source>
</evidence>
<reference evidence="2 3" key="1">
    <citation type="submission" date="2012-11" db="EMBL/GenBank/DDBJ databases">
        <title>Whole genome sequence of Acidocella aminolytica 101 = DSM 11237.</title>
        <authorList>
            <person name="Azuma Y."/>
            <person name="Higashiura N."/>
            <person name="Hirakawa H."/>
            <person name="Matsushita K."/>
        </authorList>
    </citation>
    <scope>NUCLEOTIDE SEQUENCE [LARGE SCALE GENOMIC DNA]</scope>
    <source>
        <strain evidence="3">101 / DSM 11237</strain>
    </source>
</reference>
<gene>
    <name evidence="2" type="ORF">Aam_051_006</name>
</gene>
<feature type="region of interest" description="Disordered" evidence="1">
    <location>
        <begin position="50"/>
        <end position="75"/>
    </location>
</feature>
<sequence length="75" mass="8040">MSVSREWASAAASVNKPKISVAVINMMRRPILSAMGPNSMAPIITPISPAEKTEAKSSTCRPNDREIAGTRKPMT</sequence>
<name>A0A0D6PFT3_9PROT</name>
<protein>
    <submittedName>
        <fullName evidence="2">Uncharacterized protein</fullName>
    </submittedName>
</protein>
<comment type="caution">
    <text evidence="2">The sequence shown here is derived from an EMBL/GenBank/DDBJ whole genome shotgun (WGS) entry which is preliminary data.</text>
</comment>
<keyword evidence="3" id="KW-1185">Reference proteome</keyword>
<organism evidence="2 3">
    <name type="scientific">Acidocella aminolytica 101 = DSM 11237</name>
    <dbReference type="NCBI Taxonomy" id="1120923"/>
    <lineage>
        <taxon>Bacteria</taxon>
        <taxon>Pseudomonadati</taxon>
        <taxon>Pseudomonadota</taxon>
        <taxon>Alphaproteobacteria</taxon>
        <taxon>Acetobacterales</taxon>
        <taxon>Acidocellaceae</taxon>
        <taxon>Acidocella</taxon>
    </lineage>
</organism>
<evidence type="ECO:0000256" key="1">
    <source>
        <dbReference type="SAM" id="MobiDB-lite"/>
    </source>
</evidence>
<accession>A0A0D6PFT3</accession>
<dbReference type="EMBL" id="BANC01000050">
    <property type="protein sequence ID" value="GAN80542.1"/>
    <property type="molecule type" value="Genomic_DNA"/>
</dbReference>
<dbReference type="AlphaFoldDB" id="A0A0D6PFT3"/>
<proteinExistence type="predicted"/>
<dbReference type="Proteomes" id="UP000032668">
    <property type="component" value="Unassembled WGS sequence"/>
</dbReference>
<evidence type="ECO:0000313" key="3">
    <source>
        <dbReference type="Proteomes" id="UP000032668"/>
    </source>
</evidence>